<dbReference type="GO" id="GO:0016579">
    <property type="term" value="P:protein deubiquitination"/>
    <property type="evidence" value="ECO:0007669"/>
    <property type="project" value="InterPro"/>
</dbReference>
<gene>
    <name evidence="2" type="ORF">C8A03DRAFT_33534</name>
</gene>
<dbReference type="GO" id="GO:0004843">
    <property type="term" value="F:cysteine-type deubiquitinase activity"/>
    <property type="evidence" value="ECO:0007669"/>
    <property type="project" value="InterPro"/>
</dbReference>
<dbReference type="InterPro" id="IPR028889">
    <property type="entry name" value="USP"/>
</dbReference>
<evidence type="ECO:0000313" key="3">
    <source>
        <dbReference type="Proteomes" id="UP001303760"/>
    </source>
</evidence>
<comment type="caution">
    <text evidence="2">The sequence shown here is derived from an EMBL/GenBank/DDBJ whole genome shotgun (WGS) entry which is preliminary data.</text>
</comment>
<dbReference type="InterPro" id="IPR001394">
    <property type="entry name" value="Peptidase_C19_UCH"/>
</dbReference>
<sequence length="481" mass="54027">MVEGKMVFSARPPIHSAFATHDRYVIGVGPAEAQLGDIVCTFLDSRLALVFRPTSATRRLPMDGPGYEVLHGGGFTLVGRAIVDLSTDEDRHPYKALLNPDKAIEVVQTDTSSISEHGAPWPATVSIDLPTLLLVTTPETYYSSRGFAKAKLNLLPREDLPAEPADMKVASISADKFDEELLKLRFDPRLRKHALGTGSAGIINLGATGYLSSTLQILYMLKPLRMDILSDKDVRRSSATGAALHDLFLHLHSSSLPVSPLALTRAMGWQDRHLHETDDVLEFFRKFTHFIYSKSLGERLYSTFESLFADIPANTRGVSTTEINTLEDSLRDYCEEYEGGKTDFRVIPPAFLIYVKHFLYNIERKTMETSRSKFTYPRVLDLNSCINKDTEHSPSDLLYQLHGVVVLEEVEPLPRFLLYLRPRLENQWLLLFNESVTYALESEVFEHNFRLGADTLPPGAPLRTPVLLLYLRMSILDSLLG</sequence>
<protein>
    <recommendedName>
        <fullName evidence="1">USP domain-containing protein</fullName>
    </recommendedName>
</protein>
<reference evidence="2" key="1">
    <citation type="journal article" date="2023" name="Mol. Phylogenet. Evol.">
        <title>Genome-scale phylogeny and comparative genomics of the fungal order Sordariales.</title>
        <authorList>
            <person name="Hensen N."/>
            <person name="Bonometti L."/>
            <person name="Westerberg I."/>
            <person name="Brannstrom I.O."/>
            <person name="Guillou S."/>
            <person name="Cros-Aarteil S."/>
            <person name="Calhoun S."/>
            <person name="Haridas S."/>
            <person name="Kuo A."/>
            <person name="Mondo S."/>
            <person name="Pangilinan J."/>
            <person name="Riley R."/>
            <person name="LaButti K."/>
            <person name="Andreopoulos B."/>
            <person name="Lipzen A."/>
            <person name="Chen C."/>
            <person name="Yan M."/>
            <person name="Daum C."/>
            <person name="Ng V."/>
            <person name="Clum A."/>
            <person name="Steindorff A."/>
            <person name="Ohm R.A."/>
            <person name="Martin F."/>
            <person name="Silar P."/>
            <person name="Natvig D.O."/>
            <person name="Lalanne C."/>
            <person name="Gautier V."/>
            <person name="Ament-Velasquez S.L."/>
            <person name="Kruys A."/>
            <person name="Hutchinson M.I."/>
            <person name="Powell A.J."/>
            <person name="Barry K."/>
            <person name="Miller A.N."/>
            <person name="Grigoriev I.V."/>
            <person name="Debuchy R."/>
            <person name="Gladieux P."/>
            <person name="Hiltunen Thoren M."/>
            <person name="Johannesson H."/>
        </authorList>
    </citation>
    <scope>NUCLEOTIDE SEQUENCE</scope>
    <source>
        <strain evidence="2">CBS 532.94</strain>
    </source>
</reference>
<dbReference type="Proteomes" id="UP001303760">
    <property type="component" value="Unassembled WGS sequence"/>
</dbReference>
<dbReference type="InterPro" id="IPR050164">
    <property type="entry name" value="Peptidase_C19"/>
</dbReference>
<organism evidence="2 3">
    <name type="scientific">Achaetomium macrosporum</name>
    <dbReference type="NCBI Taxonomy" id="79813"/>
    <lineage>
        <taxon>Eukaryota</taxon>
        <taxon>Fungi</taxon>
        <taxon>Dikarya</taxon>
        <taxon>Ascomycota</taxon>
        <taxon>Pezizomycotina</taxon>
        <taxon>Sordariomycetes</taxon>
        <taxon>Sordariomycetidae</taxon>
        <taxon>Sordariales</taxon>
        <taxon>Chaetomiaceae</taxon>
        <taxon>Achaetomium</taxon>
    </lineage>
</organism>
<evidence type="ECO:0000259" key="1">
    <source>
        <dbReference type="PROSITE" id="PS50235"/>
    </source>
</evidence>
<dbReference type="Gene3D" id="3.90.70.10">
    <property type="entry name" value="Cysteine proteinases"/>
    <property type="match status" value="2"/>
</dbReference>
<dbReference type="GO" id="GO:0005829">
    <property type="term" value="C:cytosol"/>
    <property type="evidence" value="ECO:0007669"/>
    <property type="project" value="TreeGrafter"/>
</dbReference>
<reference evidence="2" key="2">
    <citation type="submission" date="2023-05" db="EMBL/GenBank/DDBJ databases">
        <authorList>
            <consortium name="Lawrence Berkeley National Laboratory"/>
            <person name="Steindorff A."/>
            <person name="Hensen N."/>
            <person name="Bonometti L."/>
            <person name="Westerberg I."/>
            <person name="Brannstrom I.O."/>
            <person name="Guillou S."/>
            <person name="Cros-Aarteil S."/>
            <person name="Calhoun S."/>
            <person name="Haridas S."/>
            <person name="Kuo A."/>
            <person name="Mondo S."/>
            <person name="Pangilinan J."/>
            <person name="Riley R."/>
            <person name="Labutti K."/>
            <person name="Andreopoulos B."/>
            <person name="Lipzen A."/>
            <person name="Chen C."/>
            <person name="Yanf M."/>
            <person name="Daum C."/>
            <person name="Ng V."/>
            <person name="Clum A."/>
            <person name="Ohm R."/>
            <person name="Martin F."/>
            <person name="Silar P."/>
            <person name="Natvig D."/>
            <person name="Lalanne C."/>
            <person name="Gautier V."/>
            <person name="Ament-Velasquez S.L."/>
            <person name="Kruys A."/>
            <person name="Hutchinson M.I."/>
            <person name="Powell A.J."/>
            <person name="Barry K."/>
            <person name="Miller A.N."/>
            <person name="Grigoriev I.V."/>
            <person name="Debuchy R."/>
            <person name="Gladieux P."/>
            <person name="Thoren M.H."/>
            <person name="Johannesson H."/>
        </authorList>
    </citation>
    <scope>NUCLEOTIDE SEQUENCE</scope>
    <source>
        <strain evidence="2">CBS 532.94</strain>
    </source>
</reference>
<name>A0AAN7CBR4_9PEZI</name>
<dbReference type="EMBL" id="MU860095">
    <property type="protein sequence ID" value="KAK4238447.1"/>
    <property type="molecule type" value="Genomic_DNA"/>
</dbReference>
<evidence type="ECO:0000313" key="2">
    <source>
        <dbReference type="EMBL" id="KAK4238447.1"/>
    </source>
</evidence>
<feature type="domain" description="USP" evidence="1">
    <location>
        <begin position="200"/>
        <end position="473"/>
    </location>
</feature>
<accession>A0AAN7CBR4</accession>
<dbReference type="SUPFAM" id="SSF54001">
    <property type="entry name" value="Cysteine proteinases"/>
    <property type="match status" value="1"/>
</dbReference>
<dbReference type="GO" id="GO:0031647">
    <property type="term" value="P:regulation of protein stability"/>
    <property type="evidence" value="ECO:0007669"/>
    <property type="project" value="TreeGrafter"/>
</dbReference>
<keyword evidence="3" id="KW-1185">Reference proteome</keyword>
<dbReference type="AlphaFoldDB" id="A0AAN7CBR4"/>
<dbReference type="PANTHER" id="PTHR24006">
    <property type="entry name" value="UBIQUITIN CARBOXYL-TERMINAL HYDROLASE"/>
    <property type="match status" value="1"/>
</dbReference>
<dbReference type="Pfam" id="PF00443">
    <property type="entry name" value="UCH"/>
    <property type="match status" value="1"/>
</dbReference>
<proteinExistence type="predicted"/>
<dbReference type="PROSITE" id="PS50235">
    <property type="entry name" value="USP_3"/>
    <property type="match status" value="1"/>
</dbReference>
<dbReference type="InterPro" id="IPR038765">
    <property type="entry name" value="Papain-like_cys_pep_sf"/>
</dbReference>
<dbReference type="PANTHER" id="PTHR24006:SF644">
    <property type="entry name" value="UBIQUITIN CARBOXYL-TERMINAL HYDROLASE 7"/>
    <property type="match status" value="1"/>
</dbReference>
<dbReference type="GO" id="GO:0005634">
    <property type="term" value="C:nucleus"/>
    <property type="evidence" value="ECO:0007669"/>
    <property type="project" value="TreeGrafter"/>
</dbReference>